<proteinExistence type="predicted"/>
<sequence>MSNPYGQLHIHTDGGPEAAEQLLDWLRDEDALRGLVRLVPAPIREGDLGGVAEILTIALTGGATVTALARTLTVWLTHRRSDMNITVTRGDVSVKITGKRVDSDTVLRQIQELTRPIDPLQ</sequence>
<dbReference type="RefSeq" id="WP_357790257.1">
    <property type="nucleotide sequence ID" value="NZ_JBFAKC010000029.1"/>
</dbReference>
<reference evidence="1 2" key="1">
    <citation type="submission" date="2024-06" db="EMBL/GenBank/DDBJ databases">
        <title>The Natural Products Discovery Center: Release of the First 8490 Sequenced Strains for Exploring Actinobacteria Biosynthetic Diversity.</title>
        <authorList>
            <person name="Kalkreuter E."/>
            <person name="Kautsar S.A."/>
            <person name="Yang D."/>
            <person name="Bader C.D."/>
            <person name="Teijaro C.N."/>
            <person name="Fluegel L."/>
            <person name="Davis C.M."/>
            <person name="Simpson J.R."/>
            <person name="Lauterbach L."/>
            <person name="Steele A.D."/>
            <person name="Gui C."/>
            <person name="Meng S."/>
            <person name="Li G."/>
            <person name="Viehrig K."/>
            <person name="Ye F."/>
            <person name="Su P."/>
            <person name="Kiefer A.F."/>
            <person name="Nichols A."/>
            <person name="Cepeda A.J."/>
            <person name="Yan W."/>
            <person name="Fan B."/>
            <person name="Jiang Y."/>
            <person name="Adhikari A."/>
            <person name="Zheng C.-J."/>
            <person name="Schuster L."/>
            <person name="Cowan T.M."/>
            <person name="Smanski M.J."/>
            <person name="Chevrette M.G."/>
            <person name="De Carvalho L.P.S."/>
            <person name="Shen B."/>
        </authorList>
    </citation>
    <scope>NUCLEOTIDE SEQUENCE [LARGE SCALE GENOMIC DNA]</scope>
    <source>
        <strain evidence="1 2">NPDC050403</strain>
    </source>
</reference>
<keyword evidence="2" id="KW-1185">Reference proteome</keyword>
<accession>A0ABV3G5C3</accession>
<name>A0ABV3G5C3_9NOCA</name>
<dbReference type="EMBL" id="JBFAKC010000029">
    <property type="protein sequence ID" value="MEV0712870.1"/>
    <property type="molecule type" value="Genomic_DNA"/>
</dbReference>
<protein>
    <submittedName>
        <fullName evidence="1">Uncharacterized protein</fullName>
    </submittedName>
</protein>
<gene>
    <name evidence="1" type="ORF">AB0I48_35485</name>
</gene>
<dbReference type="InterPro" id="IPR045428">
    <property type="entry name" value="EACC1"/>
</dbReference>
<dbReference type="Proteomes" id="UP001551695">
    <property type="component" value="Unassembled WGS sequence"/>
</dbReference>
<comment type="caution">
    <text evidence="1">The sequence shown here is derived from an EMBL/GenBank/DDBJ whole genome shotgun (WGS) entry which is preliminary data.</text>
</comment>
<evidence type="ECO:0000313" key="1">
    <source>
        <dbReference type="EMBL" id="MEV0712870.1"/>
    </source>
</evidence>
<evidence type="ECO:0000313" key="2">
    <source>
        <dbReference type="Proteomes" id="UP001551695"/>
    </source>
</evidence>
<dbReference type="Pfam" id="PF19953">
    <property type="entry name" value="EACC1"/>
    <property type="match status" value="1"/>
</dbReference>
<organism evidence="1 2">
    <name type="scientific">Nocardia aurea</name>
    <dbReference type="NCBI Taxonomy" id="2144174"/>
    <lineage>
        <taxon>Bacteria</taxon>
        <taxon>Bacillati</taxon>
        <taxon>Actinomycetota</taxon>
        <taxon>Actinomycetes</taxon>
        <taxon>Mycobacteriales</taxon>
        <taxon>Nocardiaceae</taxon>
        <taxon>Nocardia</taxon>
    </lineage>
</organism>